<name>A0A7W6RF31_9PROT</name>
<dbReference type="AlphaFoldDB" id="A0A7W6RF31"/>
<accession>A0A7W6RF31</accession>
<proteinExistence type="predicted"/>
<protein>
    <recommendedName>
        <fullName evidence="2">DUF7210 domain-containing protein</fullName>
    </recommendedName>
</protein>
<dbReference type="EMBL" id="JACIGK010000018">
    <property type="protein sequence ID" value="MBB4266896.1"/>
    <property type="molecule type" value="Genomic_DNA"/>
</dbReference>
<evidence type="ECO:0000256" key="1">
    <source>
        <dbReference type="SAM" id="MobiDB-lite"/>
    </source>
</evidence>
<dbReference type="Proteomes" id="UP000554286">
    <property type="component" value="Unassembled WGS sequence"/>
</dbReference>
<dbReference type="Pfam" id="PF23843">
    <property type="entry name" value="DUF7210"/>
    <property type="match status" value="1"/>
</dbReference>
<evidence type="ECO:0000313" key="4">
    <source>
        <dbReference type="Proteomes" id="UP000554286"/>
    </source>
</evidence>
<dbReference type="RefSeq" id="WP_184045756.1">
    <property type="nucleotide sequence ID" value="NZ_JACIGK010000018.1"/>
</dbReference>
<evidence type="ECO:0000313" key="3">
    <source>
        <dbReference type="EMBL" id="MBB4266896.1"/>
    </source>
</evidence>
<comment type="caution">
    <text evidence="3">The sequence shown here is derived from an EMBL/GenBank/DDBJ whole genome shotgun (WGS) entry which is preliminary data.</text>
</comment>
<dbReference type="InterPro" id="IPR055634">
    <property type="entry name" value="DUF7210"/>
</dbReference>
<feature type="compositionally biased region" description="Basic and acidic residues" evidence="1">
    <location>
        <begin position="41"/>
        <end position="62"/>
    </location>
</feature>
<feature type="region of interest" description="Disordered" evidence="1">
    <location>
        <begin position="17"/>
        <end position="62"/>
    </location>
</feature>
<reference evidence="3 4" key="1">
    <citation type="submission" date="2020-08" db="EMBL/GenBank/DDBJ databases">
        <title>Genome sequencing of Purple Non-Sulfur Bacteria from various extreme environments.</title>
        <authorList>
            <person name="Mayer M."/>
        </authorList>
    </citation>
    <scope>NUCLEOTIDE SEQUENCE [LARGE SCALE GENOMIC DNA]</scope>
    <source>
        <strain evidence="3 4">JA131</strain>
    </source>
</reference>
<keyword evidence="4" id="KW-1185">Reference proteome</keyword>
<gene>
    <name evidence="3" type="ORF">GGD89_002532</name>
</gene>
<sequence length="62" mass="6940">MTEQTVRRVAKVCIRHNGRRYHPGDTVELTPAQAAHHERRGHVEKEPPTKAPPKEAGKPPGK</sequence>
<feature type="domain" description="DUF7210" evidence="2">
    <location>
        <begin position="7"/>
        <end position="42"/>
    </location>
</feature>
<evidence type="ECO:0000259" key="2">
    <source>
        <dbReference type="Pfam" id="PF23843"/>
    </source>
</evidence>
<organism evidence="3 4">
    <name type="scientific">Roseospira visakhapatnamensis</name>
    <dbReference type="NCBI Taxonomy" id="390880"/>
    <lineage>
        <taxon>Bacteria</taxon>
        <taxon>Pseudomonadati</taxon>
        <taxon>Pseudomonadota</taxon>
        <taxon>Alphaproteobacteria</taxon>
        <taxon>Rhodospirillales</taxon>
        <taxon>Rhodospirillaceae</taxon>
        <taxon>Roseospira</taxon>
    </lineage>
</organism>